<evidence type="ECO:0000256" key="4">
    <source>
        <dbReference type="ARBA" id="ARBA00023136"/>
    </source>
</evidence>
<dbReference type="Gene3D" id="1.20.1250.20">
    <property type="entry name" value="MFS general substrate transporter like domains"/>
    <property type="match status" value="1"/>
</dbReference>
<keyword evidence="4 5" id="KW-0472">Membrane</keyword>
<protein>
    <recommendedName>
        <fullName evidence="8">Major facilitator superfamily (MFS) profile domain-containing protein</fullName>
    </recommendedName>
</protein>
<sequence length="427" mass="47604">MRDDGNGVVNVKYQNSTKIKNSMAKIEVKTDAACPYSLEPFEIGSDFKVALVAMIQSDIPDIHEHNDTLIIINDTEHLFNKSNIDLMNREAQFEVNGVLNALMLIPPGGWICTVLCRVLQGMTQACIVPGFHTFFGKWTPLEERGRLTAMKSLPVPWKKIFTSTGMLAIIIAHIGNTWGQLTLFTEIPSYMDKVMGVNIKANGLLTALPFLVMWFTNFFFSWITDMLIVKKYLNVTQTRKLANSLGVIARNSSSFIFKLADRQWSLAYSRIHILQNIPEQKTWSACIPSAIGLVALAYAPHNIYIVETILVLICSFKIASTVGFHVNHVDISPNYAGTLMSISNFASNMFGSLAPIVAGIILTDPTDPLLWRKVFFVAAGLYFFTNLVYVIFGTAELAEWNDPPQYDKVALDENKSTKEKTTPTGSV</sequence>
<dbReference type="PANTHER" id="PTHR11662:SF280">
    <property type="entry name" value="FI21844P1-RELATED"/>
    <property type="match status" value="1"/>
</dbReference>
<dbReference type="InterPro" id="IPR050382">
    <property type="entry name" value="MFS_Na/Anion_cotransporter"/>
</dbReference>
<keyword evidence="2 5" id="KW-0812">Transmembrane</keyword>
<dbReference type="SUPFAM" id="SSF103473">
    <property type="entry name" value="MFS general substrate transporter"/>
    <property type="match status" value="1"/>
</dbReference>
<proteinExistence type="predicted"/>
<evidence type="ECO:0000256" key="2">
    <source>
        <dbReference type="ARBA" id="ARBA00022692"/>
    </source>
</evidence>
<organism evidence="6 7">
    <name type="scientific">Chilo suppressalis</name>
    <name type="common">Asiatic rice borer moth</name>
    <dbReference type="NCBI Taxonomy" id="168631"/>
    <lineage>
        <taxon>Eukaryota</taxon>
        <taxon>Metazoa</taxon>
        <taxon>Ecdysozoa</taxon>
        <taxon>Arthropoda</taxon>
        <taxon>Hexapoda</taxon>
        <taxon>Insecta</taxon>
        <taxon>Pterygota</taxon>
        <taxon>Neoptera</taxon>
        <taxon>Endopterygota</taxon>
        <taxon>Lepidoptera</taxon>
        <taxon>Glossata</taxon>
        <taxon>Ditrysia</taxon>
        <taxon>Pyraloidea</taxon>
        <taxon>Crambidae</taxon>
        <taxon>Crambinae</taxon>
        <taxon>Chilo</taxon>
    </lineage>
</organism>
<evidence type="ECO:0000256" key="3">
    <source>
        <dbReference type="ARBA" id="ARBA00022989"/>
    </source>
</evidence>
<feature type="transmembrane region" description="Helical" evidence="5">
    <location>
        <begin position="374"/>
        <end position="392"/>
    </location>
</feature>
<dbReference type="Proteomes" id="UP001153292">
    <property type="component" value="Chromosome 11"/>
</dbReference>
<keyword evidence="7" id="KW-1185">Reference proteome</keyword>
<reference evidence="6" key="1">
    <citation type="submission" date="2021-12" db="EMBL/GenBank/DDBJ databases">
        <authorList>
            <person name="King R."/>
        </authorList>
    </citation>
    <scope>NUCLEOTIDE SEQUENCE</scope>
</reference>
<dbReference type="PANTHER" id="PTHR11662">
    <property type="entry name" value="SOLUTE CARRIER FAMILY 17"/>
    <property type="match status" value="1"/>
</dbReference>
<feature type="transmembrane region" description="Helical" evidence="5">
    <location>
        <begin position="160"/>
        <end position="181"/>
    </location>
</feature>
<name>A0ABN8AZV2_CHISP</name>
<evidence type="ECO:0000313" key="7">
    <source>
        <dbReference type="Proteomes" id="UP001153292"/>
    </source>
</evidence>
<feature type="transmembrane region" description="Helical" evidence="5">
    <location>
        <begin position="345"/>
        <end position="362"/>
    </location>
</feature>
<dbReference type="EMBL" id="OU963904">
    <property type="protein sequence ID" value="CAH0398530.1"/>
    <property type="molecule type" value="Genomic_DNA"/>
</dbReference>
<feature type="transmembrane region" description="Helical" evidence="5">
    <location>
        <begin position="201"/>
        <end position="223"/>
    </location>
</feature>
<gene>
    <name evidence="6" type="ORF">CHILSU_LOCUS1653</name>
</gene>
<feature type="transmembrane region" description="Helical" evidence="5">
    <location>
        <begin position="303"/>
        <end position="325"/>
    </location>
</feature>
<accession>A0ABN8AZV2</accession>
<dbReference type="InterPro" id="IPR036259">
    <property type="entry name" value="MFS_trans_sf"/>
</dbReference>
<keyword evidence="3 5" id="KW-1133">Transmembrane helix</keyword>
<evidence type="ECO:0008006" key="8">
    <source>
        <dbReference type="Google" id="ProtNLM"/>
    </source>
</evidence>
<evidence type="ECO:0000313" key="6">
    <source>
        <dbReference type="EMBL" id="CAH0398530.1"/>
    </source>
</evidence>
<evidence type="ECO:0000256" key="5">
    <source>
        <dbReference type="SAM" id="Phobius"/>
    </source>
</evidence>
<comment type="subcellular location">
    <subcellularLocation>
        <location evidence="1">Membrane</location>
        <topology evidence="1">Multi-pass membrane protein</topology>
    </subcellularLocation>
</comment>
<evidence type="ECO:0000256" key="1">
    <source>
        <dbReference type="ARBA" id="ARBA00004141"/>
    </source>
</evidence>